<accession>A0A0S4TKM0</accession>
<dbReference type="Gene3D" id="3.40.1280.10">
    <property type="match status" value="2"/>
</dbReference>
<proteinExistence type="inferred from homology"/>
<protein>
    <submittedName>
        <fullName evidence="4">Alpha/beta knot methyltransferase</fullName>
    </submittedName>
</protein>
<dbReference type="SUPFAM" id="SSF50249">
    <property type="entry name" value="Nucleic acid-binding proteins"/>
    <property type="match status" value="1"/>
</dbReference>
<dbReference type="GO" id="GO:0008168">
    <property type="term" value="F:methyltransferase activity"/>
    <property type="evidence" value="ECO:0007669"/>
    <property type="project" value="UniProtKB-KW"/>
</dbReference>
<dbReference type="PANTHER" id="PTHR12150:SF13">
    <property type="entry name" value="METHYLTRANSFERASE C9ORF114-RELATED"/>
    <property type="match status" value="1"/>
</dbReference>
<organism evidence="3">
    <name type="scientific">Cryptosporidium hominis</name>
    <dbReference type="NCBI Taxonomy" id="237895"/>
    <lineage>
        <taxon>Eukaryota</taxon>
        <taxon>Sar</taxon>
        <taxon>Alveolata</taxon>
        <taxon>Apicomplexa</taxon>
        <taxon>Conoidasida</taxon>
        <taxon>Coccidia</taxon>
        <taxon>Eucoccidiorida</taxon>
        <taxon>Eimeriorina</taxon>
        <taxon>Cryptosporidiidae</taxon>
        <taxon>Cryptosporidium</taxon>
    </lineage>
</organism>
<dbReference type="AlphaFoldDB" id="A0A0S4TKM0"/>
<reference evidence="4 5" key="3">
    <citation type="submission" date="2017-10" db="EMBL/GenBank/DDBJ databases">
        <title>Consistent, comparative and evidence-based genome annotation and re-annotation for the closely-related species, Cryptosporidium parvum, C. hominis and C. tyzzeri.</title>
        <authorList>
            <person name="Baptista R.P."/>
            <person name="Li Y."/>
            <person name="Sateriale A."/>
            <person name="Striepen B."/>
            <person name="Kissinger J.C."/>
        </authorList>
    </citation>
    <scope>NUCLEOTIDE SEQUENCE [LARGE SCALE GENOMIC DNA]</scope>
    <source>
        <strain evidence="4">30976</strain>
    </source>
</reference>
<dbReference type="PANTHER" id="PTHR12150">
    <property type="entry name" value="CLASS IV SAM-BINDING METHYLTRANSFERASE-RELATED"/>
    <property type="match status" value="1"/>
</dbReference>
<dbReference type="VEuPathDB" id="CryptoDB:GY17_00002342"/>
<dbReference type="VEuPathDB" id="CryptoDB:Chro.70506"/>
<reference evidence="3" key="2">
    <citation type="submission" date="2015-08" db="EMBL/GenBank/DDBJ databases">
        <authorList>
            <person name="Babu N.S."/>
            <person name="Beckwith C.J."/>
            <person name="Beseler K.G."/>
            <person name="Brison A."/>
            <person name="Carone J.V."/>
            <person name="Caskin T.P."/>
            <person name="Diamond M."/>
            <person name="Durham M.E."/>
            <person name="Foxe J.M."/>
            <person name="Go M."/>
            <person name="Henderson B.A."/>
            <person name="Jones I.B."/>
            <person name="McGettigan J.A."/>
            <person name="Micheletti S.J."/>
            <person name="Nasrallah M.E."/>
            <person name="Ortiz D."/>
            <person name="Piller C.R."/>
            <person name="Privatt S.R."/>
            <person name="Schneider S.L."/>
            <person name="Sharp S."/>
            <person name="Smith T.C."/>
            <person name="Stanton J.D."/>
            <person name="Ullery H.E."/>
            <person name="Wilson R.J."/>
            <person name="Serrano M.G."/>
            <person name="Buck G."/>
            <person name="Lee V."/>
            <person name="Wang Y."/>
            <person name="Carvalho R."/>
            <person name="Voegtly L."/>
            <person name="Shi R."/>
            <person name="Duckworth R."/>
            <person name="Johnson A."/>
            <person name="Loviza R."/>
            <person name="Walstead R."/>
            <person name="Shah Z."/>
            <person name="Kiflezghi M."/>
            <person name="Wade K."/>
            <person name="Ball S.L."/>
            <person name="Bradley K.W."/>
            <person name="Asai D.J."/>
            <person name="Bowman C.A."/>
            <person name="Russell D.A."/>
            <person name="Pope W.H."/>
            <person name="Jacobs-Sera D."/>
            <person name="Hendrix R.W."/>
            <person name="Hatfull G.F."/>
        </authorList>
    </citation>
    <scope>NUCLEOTIDE SEQUENCE [LARGE SCALE GENOMIC DNA]</scope>
</reference>
<feature type="compositionally biased region" description="Polar residues" evidence="2">
    <location>
        <begin position="32"/>
        <end position="41"/>
    </location>
</feature>
<comment type="similarity">
    <text evidence="1">Belongs to the class IV-like SAM-binding methyltransferase superfamily.</text>
</comment>
<dbReference type="CDD" id="cd18086">
    <property type="entry name" value="HsC9orf114-like"/>
    <property type="match status" value="1"/>
</dbReference>
<dbReference type="EMBL" id="JTAI01000006">
    <property type="protein sequence ID" value="PPS95672.1"/>
    <property type="molecule type" value="Genomic_DNA"/>
</dbReference>
<dbReference type="InterPro" id="IPR029028">
    <property type="entry name" value="Alpha/beta_knot_MTases"/>
</dbReference>
<keyword evidence="5" id="KW-1185">Reference proteome</keyword>
<evidence type="ECO:0000256" key="1">
    <source>
        <dbReference type="ARBA" id="ARBA00009841"/>
    </source>
</evidence>
<reference evidence="4 5" key="1">
    <citation type="submission" date="2014-11" db="EMBL/GenBank/DDBJ databases">
        <title>Comparative genomic analysis of Cryptosporidium hominis reveals occurrence of genetic recombination in virulent subtypes.</title>
        <authorList>
            <person name="Guo Y."/>
            <person name="Tang K."/>
            <person name="Frace M."/>
            <person name="Li N."/>
            <person name="Roellig D.M."/>
            <person name="Sammons S."/>
            <person name="Knipe K."/>
            <person name="Rowe L."/>
            <person name="Feng Y."/>
            <person name="Xiao L."/>
        </authorList>
    </citation>
    <scope>NUCLEOTIDE SEQUENCE [LARGE SCALE GENOMIC DNA]</scope>
    <source>
        <strain evidence="4">30976</strain>
    </source>
</reference>
<evidence type="ECO:0000256" key="2">
    <source>
        <dbReference type="SAM" id="MobiDB-lite"/>
    </source>
</evidence>
<dbReference type="GO" id="GO:0032259">
    <property type="term" value="P:methylation"/>
    <property type="evidence" value="ECO:0007669"/>
    <property type="project" value="UniProtKB-KW"/>
</dbReference>
<dbReference type="Gene3D" id="2.40.50.140">
    <property type="entry name" value="Nucleic acid-binding proteins"/>
    <property type="match status" value="1"/>
</dbReference>
<dbReference type="InterPro" id="IPR029026">
    <property type="entry name" value="tRNA_m1G_MTases_N"/>
</dbReference>
<evidence type="ECO:0000313" key="4">
    <source>
        <dbReference type="EMBL" id="PPS95672.1"/>
    </source>
</evidence>
<name>A0A0S4TKM0_CRYHO</name>
<evidence type="ECO:0000313" key="5">
    <source>
        <dbReference type="Proteomes" id="UP001429100"/>
    </source>
</evidence>
<feature type="compositionally biased region" description="Polar residues" evidence="2">
    <location>
        <begin position="9"/>
        <end position="19"/>
    </location>
</feature>
<gene>
    <name evidence="3" type="ORF">CHUDEA7_4590</name>
    <name evidence="4" type="ORF">GY17_00002342</name>
</gene>
<evidence type="ECO:0000313" key="3">
    <source>
        <dbReference type="EMBL" id="CUV07447.1"/>
    </source>
</evidence>
<dbReference type="VEuPathDB" id="CryptoDB:CHUDEA7_4590"/>
<dbReference type="Proteomes" id="UP000199752">
    <property type="component" value="Chromosome 7"/>
</dbReference>
<keyword evidence="4" id="KW-0489">Methyltransferase</keyword>
<dbReference type="Pfam" id="PF02598">
    <property type="entry name" value="Methyltrn_RNA_3"/>
    <property type="match status" value="1"/>
</dbReference>
<dbReference type="VEuPathDB" id="CryptoDB:ChTU502y2012_407g2265"/>
<dbReference type="InterPro" id="IPR012340">
    <property type="entry name" value="NA-bd_OB-fold"/>
</dbReference>
<keyword evidence="4" id="KW-0808">Transferase</keyword>
<sequence>MDAKKTIKNRQGQSKNSPSSRKRSGTRRQDESQASLQSNSEGNDDILSKIPFAGSPSKSTLSVAIPASITGNAQSFELRAYLVGQIARIISVFGVDEIIIYEDKCKDVTDNENRSSKEWVEFACSKWMEFFVKNLKYLETPQYLRKTLFKFDNDFKFAGLQNPIDAPHHMRISEWLPYRQGVIVPGPKFFKGNILPDHKNKGSWVNCGLPVEAWIETKLENNTRITIKMSKESESLHKKLCSDFNKFGRYSEIKSYFTGKLVDDSTPYRKKGIYWGYKVRPANSLKSVFNDSEYEEGYDLKIGTSERGEPVDNNFKLSTKGKDSKSQSFKHILIVFGGLGGLEDVLSDPQCSLDKVKNPSSLFDMYINICPEQRSRTIRTEEAIGLTLALLRPHLLENNKNL</sequence>
<dbReference type="OrthoDB" id="361029at2759"/>
<dbReference type="EMBL" id="LN877953">
    <property type="protein sequence ID" value="CUV07447.1"/>
    <property type="molecule type" value="Genomic_DNA"/>
</dbReference>
<feature type="region of interest" description="Disordered" evidence="2">
    <location>
        <begin position="1"/>
        <end position="49"/>
    </location>
</feature>
<dbReference type="InterPro" id="IPR003750">
    <property type="entry name" value="Put_MeTrfase-C9orf114-like"/>
</dbReference>
<dbReference type="Proteomes" id="UP001429100">
    <property type="component" value="Unassembled WGS sequence"/>
</dbReference>
<dbReference type="SUPFAM" id="SSF75217">
    <property type="entry name" value="alpha/beta knot"/>
    <property type="match status" value="1"/>
</dbReference>